<protein>
    <submittedName>
        <fullName evidence="6">Patatin-like phospholipase family protein</fullName>
    </submittedName>
</protein>
<name>A0A975DEA0_9GAMM</name>
<dbReference type="RefSeq" id="WP_208832835.1">
    <property type="nucleotide sequence ID" value="NZ_CP072110.1"/>
</dbReference>
<keyword evidence="2 4" id="KW-0442">Lipid degradation</keyword>
<evidence type="ECO:0000313" key="7">
    <source>
        <dbReference type="Proteomes" id="UP000682739"/>
    </source>
</evidence>
<dbReference type="GO" id="GO:0016042">
    <property type="term" value="P:lipid catabolic process"/>
    <property type="evidence" value="ECO:0007669"/>
    <property type="project" value="UniProtKB-UniRule"/>
</dbReference>
<reference evidence="6" key="1">
    <citation type="submission" date="2021-03" db="EMBL/GenBank/DDBJ databases">
        <title>Description of Psychrosphaera ytuae sp. nov. isolated from deep sea sediment of South China Sea.</title>
        <authorList>
            <person name="Zhang J."/>
            <person name="Xu X.-D."/>
        </authorList>
    </citation>
    <scope>NUCLEOTIDE SEQUENCE</scope>
    <source>
        <strain evidence="6">MTZ26</strain>
    </source>
</reference>
<evidence type="ECO:0000259" key="5">
    <source>
        <dbReference type="PROSITE" id="PS51635"/>
    </source>
</evidence>
<dbReference type="GO" id="GO:0016787">
    <property type="term" value="F:hydrolase activity"/>
    <property type="evidence" value="ECO:0007669"/>
    <property type="project" value="UniProtKB-UniRule"/>
</dbReference>
<comment type="caution">
    <text evidence="4">Lacks conserved residue(s) required for the propagation of feature annotation.</text>
</comment>
<accession>A0A975DEA0</accession>
<proteinExistence type="predicted"/>
<dbReference type="PANTHER" id="PTHR14226">
    <property type="entry name" value="NEUROPATHY TARGET ESTERASE/SWISS CHEESE D.MELANOGASTER"/>
    <property type="match status" value="1"/>
</dbReference>
<evidence type="ECO:0000256" key="4">
    <source>
        <dbReference type="PROSITE-ProRule" id="PRU01161"/>
    </source>
</evidence>
<keyword evidence="1 4" id="KW-0378">Hydrolase</keyword>
<feature type="domain" description="PNPLA" evidence="5">
    <location>
        <begin position="14"/>
        <end position="225"/>
    </location>
</feature>
<feature type="short sequence motif" description="GXSXG" evidence="4">
    <location>
        <begin position="50"/>
        <end position="54"/>
    </location>
</feature>
<keyword evidence="3 4" id="KW-0443">Lipid metabolism</keyword>
<dbReference type="Proteomes" id="UP000682739">
    <property type="component" value="Chromosome"/>
</dbReference>
<feature type="active site" description="Proton acceptor" evidence="4">
    <location>
        <position position="212"/>
    </location>
</feature>
<organism evidence="6 7">
    <name type="scientific">Psychrosphaera ytuae</name>
    <dbReference type="NCBI Taxonomy" id="2820710"/>
    <lineage>
        <taxon>Bacteria</taxon>
        <taxon>Pseudomonadati</taxon>
        <taxon>Pseudomonadota</taxon>
        <taxon>Gammaproteobacteria</taxon>
        <taxon>Alteromonadales</taxon>
        <taxon>Pseudoalteromonadaceae</taxon>
        <taxon>Psychrosphaera</taxon>
    </lineage>
</organism>
<dbReference type="Gene3D" id="3.40.1090.10">
    <property type="entry name" value="Cytosolic phospholipase A2 catalytic domain"/>
    <property type="match status" value="1"/>
</dbReference>
<feature type="active site" description="Nucleophile" evidence="4">
    <location>
        <position position="52"/>
    </location>
</feature>
<dbReference type="AlphaFoldDB" id="A0A975DEA0"/>
<dbReference type="EMBL" id="CP072110">
    <property type="protein sequence ID" value="QTH64781.1"/>
    <property type="molecule type" value="Genomic_DNA"/>
</dbReference>
<dbReference type="PROSITE" id="PS51635">
    <property type="entry name" value="PNPLA"/>
    <property type="match status" value="1"/>
</dbReference>
<dbReference type="InterPro" id="IPR016035">
    <property type="entry name" value="Acyl_Trfase/lysoPLipase"/>
</dbReference>
<dbReference type="InterPro" id="IPR050301">
    <property type="entry name" value="NTE"/>
</dbReference>
<dbReference type="KEGG" id="psym:J1N51_04795"/>
<dbReference type="SUPFAM" id="SSF52151">
    <property type="entry name" value="FabD/lysophospholipase-like"/>
    <property type="match status" value="1"/>
</dbReference>
<dbReference type="Pfam" id="PF01734">
    <property type="entry name" value="Patatin"/>
    <property type="match status" value="1"/>
</dbReference>
<evidence type="ECO:0000256" key="2">
    <source>
        <dbReference type="ARBA" id="ARBA00022963"/>
    </source>
</evidence>
<dbReference type="InterPro" id="IPR002641">
    <property type="entry name" value="PNPLA_dom"/>
</dbReference>
<evidence type="ECO:0000256" key="3">
    <source>
        <dbReference type="ARBA" id="ARBA00023098"/>
    </source>
</evidence>
<sequence length="394" mass="44178">MLFSQPKSPPNVGLMLTGGGARAAYQIGVLKAIASHLPRNQKSPFNVISGTSAGAINAVTLATHASCYHLGVKKAEWVWKNFKTNQVYVSSWYGVYSHLFKNFLSRFSKRGQDRATSLLNNEPLKQLLKQVVNFQRIDRNILTDHLSAISVSASCYSDGDSIAFFQSKDSNEWQRAKRKGIKTVLTTRHLLASSAIPLVFPSVKIGDSYYGDGAIHQLSPLSPSIHLGADKILIIGVAQPSQDKYYGHSEFHPNSAAITGHLLDTVFTDSINSDLERLQRINKTLEHSSTDKTGLKKIDTLLINPSRNFNQIAQSYYQNLPPAIRFLMRFFGVKQNSESALLSYILFEKPFTEKLIQIGYEDGQERIDEIMEFLELEKYQRPTRKHQHNTSSVA</sequence>
<dbReference type="PANTHER" id="PTHR14226:SF57">
    <property type="entry name" value="BLR7027 PROTEIN"/>
    <property type="match status" value="1"/>
</dbReference>
<evidence type="ECO:0000256" key="1">
    <source>
        <dbReference type="ARBA" id="ARBA00022801"/>
    </source>
</evidence>
<gene>
    <name evidence="6" type="ORF">J1N51_04795</name>
</gene>
<evidence type="ECO:0000313" key="6">
    <source>
        <dbReference type="EMBL" id="QTH64781.1"/>
    </source>
</evidence>
<feature type="short sequence motif" description="DGA/G" evidence="4">
    <location>
        <begin position="212"/>
        <end position="214"/>
    </location>
</feature>
<keyword evidence="7" id="KW-1185">Reference proteome</keyword>